<protein>
    <submittedName>
        <fullName evidence="2">DUF2075 domain-containing protein</fullName>
    </submittedName>
</protein>
<gene>
    <name evidence="2" type="ORF">IDH41_25235</name>
</gene>
<keyword evidence="3" id="KW-1185">Reference proteome</keyword>
<dbReference type="EMBL" id="JACXIY010000038">
    <property type="protein sequence ID" value="MBD2871888.1"/>
    <property type="molecule type" value="Genomic_DNA"/>
</dbReference>
<dbReference type="SUPFAM" id="SSF52540">
    <property type="entry name" value="P-loop containing nucleoside triphosphate hydrolases"/>
    <property type="match status" value="1"/>
</dbReference>
<feature type="domain" description="Schlafen group 3-like DNA/RNA helicase" evidence="1">
    <location>
        <begin position="261"/>
        <end position="605"/>
    </location>
</feature>
<dbReference type="InterPro" id="IPR018647">
    <property type="entry name" value="SLFN_3-like_DNA/RNA_helicase"/>
</dbReference>
<accession>A0A927CPL5</accession>
<reference evidence="2" key="1">
    <citation type="submission" date="2020-09" db="EMBL/GenBank/DDBJ databases">
        <title>A novel bacterium of genus Paenibacillus, isolated from South China Sea.</title>
        <authorList>
            <person name="Huang H."/>
            <person name="Mo K."/>
            <person name="Hu Y."/>
        </authorList>
    </citation>
    <scope>NUCLEOTIDE SEQUENCE</scope>
    <source>
        <strain evidence="2">IB182493</strain>
    </source>
</reference>
<dbReference type="CDD" id="cd00009">
    <property type="entry name" value="AAA"/>
    <property type="match status" value="1"/>
</dbReference>
<organism evidence="2 3">
    <name type="scientific">Paenibacillus arenilitoris</name>
    <dbReference type="NCBI Taxonomy" id="2772299"/>
    <lineage>
        <taxon>Bacteria</taxon>
        <taxon>Bacillati</taxon>
        <taxon>Bacillota</taxon>
        <taxon>Bacilli</taxon>
        <taxon>Bacillales</taxon>
        <taxon>Paenibacillaceae</taxon>
        <taxon>Paenibacillus</taxon>
    </lineage>
</organism>
<name>A0A927CPL5_9BACL</name>
<dbReference type="Pfam" id="PF09848">
    <property type="entry name" value="SLFN-g3_helicase"/>
    <property type="match status" value="1"/>
</dbReference>
<evidence type="ECO:0000313" key="3">
    <source>
        <dbReference type="Proteomes" id="UP000632125"/>
    </source>
</evidence>
<proteinExistence type="predicted"/>
<dbReference type="InterPro" id="IPR027417">
    <property type="entry name" value="P-loop_NTPase"/>
</dbReference>
<dbReference type="Gene3D" id="3.40.50.300">
    <property type="entry name" value="P-loop containing nucleotide triphosphate hydrolases"/>
    <property type="match status" value="1"/>
</dbReference>
<sequence length="621" mass="70780">MIVYSSSVADFKEAVDDNKIAVNIEAAFIEKLGKRPSVSEWRSWNNSMQFMERIIRNSRVADDCGVMIEYNIPATSKRIDFVIAGQDDEQNRNFIIVELKQWEDAWSTEKEDIVKTSINGAVRETTHPSYQAWSYRQFIVDMNAAVYSQDVHAHSVAFLHNYREKNPEPLKAKQYEKTIAEAPLFLSHETKKLQDFIFKYVGKGKGMQLLYEIENGKITPSKSLVDHINALFEGNSDFVLLDEQKVAYETIVALAKKQDRKRTIIIKGGPGTGKSVISMNALGGLLRHSLNAKFIAPNSSFRNVMVEMLTKQSSRSKMRTKSLFLGSGSFVETENDQFDVLIVDEAHRLKGKGAYMYRGDNQIEDIVKSAKTSVFFIDDLQRIRPDDIGTIEEIKRIAKMRGSEVHEYSLHAQFRCAGAEGYLNWVDDVLGIQNTGNFNGWDKAFFDFRIVDSPHRLYELIKDKQANGHKARLIAGYAWDWTSPKQGNPNGQIEDVVVEEHDFRMPWNGYAIRESWAIHPDGINQVGCVHTTQGLEFDYVGVIIGNDLKYDSETGALYSDYKDYKDVTGKKGLKNDPARLNSLIKNIYKILMSRGMKGCYIYCRDQALQAYMKERLAKTTE</sequence>
<evidence type="ECO:0000259" key="1">
    <source>
        <dbReference type="Pfam" id="PF09848"/>
    </source>
</evidence>
<dbReference type="RefSeq" id="WP_190866099.1">
    <property type="nucleotide sequence ID" value="NZ_JACXIY010000038.1"/>
</dbReference>
<dbReference type="AlphaFoldDB" id="A0A927CPL5"/>
<dbReference type="Proteomes" id="UP000632125">
    <property type="component" value="Unassembled WGS sequence"/>
</dbReference>
<evidence type="ECO:0000313" key="2">
    <source>
        <dbReference type="EMBL" id="MBD2871888.1"/>
    </source>
</evidence>
<comment type="caution">
    <text evidence="2">The sequence shown here is derived from an EMBL/GenBank/DDBJ whole genome shotgun (WGS) entry which is preliminary data.</text>
</comment>